<dbReference type="Proteomes" id="UP000515317">
    <property type="component" value="Chromosome"/>
</dbReference>
<proteinExistence type="predicted"/>
<organism evidence="1 2">
    <name type="scientific">Terrihabitans soli</name>
    <dbReference type="NCBI Taxonomy" id="708113"/>
    <lineage>
        <taxon>Bacteria</taxon>
        <taxon>Pseudomonadati</taxon>
        <taxon>Pseudomonadota</taxon>
        <taxon>Alphaproteobacteria</taxon>
        <taxon>Hyphomicrobiales</taxon>
        <taxon>Terrihabitans</taxon>
    </lineage>
</organism>
<dbReference type="AlphaFoldDB" id="A0A6S6QRG0"/>
<protein>
    <submittedName>
        <fullName evidence="1">Uncharacterized protein</fullName>
    </submittedName>
</protein>
<accession>A0A6S6QRG0</accession>
<reference evidence="1 2" key="1">
    <citation type="submission" date="2020-08" db="EMBL/GenBank/DDBJ databases">
        <title>Genome sequence of Rhizobiales bacterium strain IZ6.</title>
        <authorList>
            <person name="Nakai R."/>
            <person name="Naganuma T."/>
        </authorList>
    </citation>
    <scope>NUCLEOTIDE SEQUENCE [LARGE SCALE GENOMIC DNA]</scope>
    <source>
        <strain evidence="1 2">IZ6</strain>
    </source>
</reference>
<gene>
    <name evidence="1" type="ORF">IZ6_10600</name>
</gene>
<dbReference type="KEGG" id="tso:IZ6_10600"/>
<evidence type="ECO:0000313" key="2">
    <source>
        <dbReference type="Proteomes" id="UP000515317"/>
    </source>
</evidence>
<keyword evidence="2" id="KW-1185">Reference proteome</keyword>
<dbReference type="EMBL" id="AP023361">
    <property type="protein sequence ID" value="BCJ90325.1"/>
    <property type="molecule type" value="Genomic_DNA"/>
</dbReference>
<evidence type="ECO:0000313" key="1">
    <source>
        <dbReference type="EMBL" id="BCJ90325.1"/>
    </source>
</evidence>
<sequence length="69" mass="7438">MDMSIEHLIAKAEQALAIALQNQQASAAIAAIKEIGVLSGLRVEKREHTRQNASDLSDDELADIVRRGG</sequence>
<name>A0A6S6QRG0_9HYPH</name>